<keyword evidence="12" id="KW-1208">Phospholipid metabolism</keyword>
<evidence type="ECO:0000256" key="9">
    <source>
        <dbReference type="ARBA" id="ARBA00023098"/>
    </source>
</evidence>
<evidence type="ECO:0000256" key="7">
    <source>
        <dbReference type="ARBA" id="ARBA00022837"/>
    </source>
</evidence>
<evidence type="ECO:0000256" key="15">
    <source>
        <dbReference type="SAM" id="Phobius"/>
    </source>
</evidence>
<dbReference type="GO" id="GO:0005509">
    <property type="term" value="F:calcium ion binding"/>
    <property type="evidence" value="ECO:0007669"/>
    <property type="project" value="InterPro"/>
</dbReference>
<feature type="domain" description="EF-hand" evidence="16">
    <location>
        <begin position="455"/>
        <end position="490"/>
    </location>
</feature>
<evidence type="ECO:0000256" key="4">
    <source>
        <dbReference type="ARBA" id="ARBA00022516"/>
    </source>
</evidence>
<dbReference type="Pfam" id="PF01553">
    <property type="entry name" value="Acyltransferase"/>
    <property type="match status" value="1"/>
</dbReference>
<protein>
    <submittedName>
        <fullName evidence="17">Lysophosphatidylcholine acyltransferase</fullName>
    </submittedName>
</protein>
<feature type="compositionally biased region" description="Basic and acidic residues" evidence="14">
    <location>
        <begin position="65"/>
        <end position="81"/>
    </location>
</feature>
<dbReference type="SMART" id="SM00054">
    <property type="entry name" value="EFh"/>
    <property type="match status" value="3"/>
</dbReference>
<dbReference type="CDD" id="cd00051">
    <property type="entry name" value="EFh"/>
    <property type="match status" value="2"/>
</dbReference>
<dbReference type="Gene3D" id="1.10.238.10">
    <property type="entry name" value="EF-hand"/>
    <property type="match status" value="2"/>
</dbReference>
<dbReference type="PANTHER" id="PTHR23063:SF52">
    <property type="entry name" value="LYSOPHOSPHATIDYLCHOLINE ACYLTRANSFERASE"/>
    <property type="match status" value="1"/>
</dbReference>
<dbReference type="PROSITE" id="PS50222">
    <property type="entry name" value="EF_HAND_2"/>
    <property type="match status" value="2"/>
</dbReference>
<evidence type="ECO:0000256" key="8">
    <source>
        <dbReference type="ARBA" id="ARBA00022989"/>
    </source>
</evidence>
<keyword evidence="6 15" id="KW-0812">Transmembrane</keyword>
<dbReference type="SUPFAM" id="SSF47473">
    <property type="entry name" value="EF-hand"/>
    <property type="match status" value="1"/>
</dbReference>
<dbReference type="GO" id="GO:0016020">
    <property type="term" value="C:membrane"/>
    <property type="evidence" value="ECO:0007669"/>
    <property type="project" value="UniProtKB-SubCell"/>
</dbReference>
<accession>A0A077K843</accession>
<sequence>MAMGRESEAAQEGPSGTAATGAVNMSTSSTSATRRRSLHHHDSVPKPLPTHAPPLPSDAAKAHRKEREAELRAAQKNKDTHMQNVSAYGNREFAQERGQEEHPEETIEGEDEHEYNPFEYDTPVTPYELAKMVFMFASGIALVRFVIFMIILFLVLMFSSLANLGLNKKECYEKPFPRWRRLLLVPVAWLCRAALFLLGFYHIKIKGKPSMDAAFFTPNHCSLFDALVMYWLTMPSAVAKAELFKKPLLGRIMRGLQVIPVARESKEGRDETKRILDLFAKSHTNPDLSKRFPQVLIFPQGTCTKDDCVTMFQRGAFLPGLPVQPVAIKYPHRYFNPAYVCTRKKDYFHRRHWTQFVQHMEVTFLPVHYPTPEEKEDPTIFANTVREEIARELGAQMTDHYFEDCKLFQAALDRRQAKHVLAPLEKRKHIDDVRLHGLQVKEIKDIFGGSGSPLSEIKNALKVFEGFDTNDDGTISYDEFCKATGTPPESDLSKLFFDFCDRDNSGAINFRDLVLSMALTSPKTSNEEKAKLSFRIFDTDKDGLVSGEDIRDLLEISSGGAYTDATTVETAIEDMFQRAKLNGAKTNEDGEPLLSWELFRDLIKEFPELINSAIAKVKFSQLPSFDGPVIPPPPTPLDPKVKKSN</sequence>
<comment type="pathway">
    <text evidence="2">Lipid metabolism; phospholipid metabolism.</text>
</comment>
<keyword evidence="8 15" id="KW-1133">Transmembrane helix</keyword>
<evidence type="ECO:0000259" key="16">
    <source>
        <dbReference type="PROSITE" id="PS50222"/>
    </source>
</evidence>
<dbReference type="Pfam" id="PF13202">
    <property type="entry name" value="EF-hand_5"/>
    <property type="match status" value="1"/>
</dbReference>
<dbReference type="PANTHER" id="PTHR23063">
    <property type="entry name" value="PHOSPHOLIPID ACYLTRANSFERASE"/>
    <property type="match status" value="1"/>
</dbReference>
<evidence type="ECO:0000256" key="12">
    <source>
        <dbReference type="ARBA" id="ARBA00023264"/>
    </source>
</evidence>
<dbReference type="SMART" id="SM00563">
    <property type="entry name" value="PlsC"/>
    <property type="match status" value="1"/>
</dbReference>
<evidence type="ECO:0000256" key="6">
    <source>
        <dbReference type="ARBA" id="ARBA00022692"/>
    </source>
</evidence>
<name>A0A077K843_9STRA</name>
<feature type="domain" description="EF-hand" evidence="16">
    <location>
        <begin position="525"/>
        <end position="560"/>
    </location>
</feature>
<dbReference type="GO" id="GO:0008374">
    <property type="term" value="F:O-acyltransferase activity"/>
    <property type="evidence" value="ECO:0007669"/>
    <property type="project" value="InterPro"/>
</dbReference>
<keyword evidence="13 17" id="KW-0012">Acyltransferase</keyword>
<evidence type="ECO:0000256" key="5">
    <source>
        <dbReference type="ARBA" id="ARBA00022679"/>
    </source>
</evidence>
<feature type="region of interest" description="Disordered" evidence="14">
    <location>
        <begin position="93"/>
        <end position="112"/>
    </location>
</feature>
<dbReference type="UniPathway" id="UPA00085"/>
<dbReference type="InterPro" id="IPR011992">
    <property type="entry name" value="EF-hand-dom_pair"/>
</dbReference>
<feature type="transmembrane region" description="Helical" evidence="15">
    <location>
        <begin position="141"/>
        <end position="162"/>
    </location>
</feature>
<evidence type="ECO:0000256" key="11">
    <source>
        <dbReference type="ARBA" id="ARBA00023209"/>
    </source>
</evidence>
<dbReference type="GO" id="GO:0008654">
    <property type="term" value="P:phospholipid biosynthetic process"/>
    <property type="evidence" value="ECO:0007669"/>
    <property type="project" value="UniProtKB-KW"/>
</dbReference>
<comment type="similarity">
    <text evidence="3">Belongs to the 1-acyl-sn-glycerol-3-phosphate acyltransferase family.</text>
</comment>
<keyword evidence="7" id="KW-0106">Calcium</keyword>
<evidence type="ECO:0000256" key="1">
    <source>
        <dbReference type="ARBA" id="ARBA00004370"/>
    </source>
</evidence>
<keyword evidence="5 17" id="KW-0808">Transferase</keyword>
<evidence type="ECO:0000256" key="13">
    <source>
        <dbReference type="ARBA" id="ARBA00023315"/>
    </source>
</evidence>
<dbReference type="InterPro" id="IPR045252">
    <property type="entry name" value="LPCAT1-like"/>
</dbReference>
<keyword evidence="10 15" id="KW-0472">Membrane</keyword>
<evidence type="ECO:0000256" key="3">
    <source>
        <dbReference type="ARBA" id="ARBA00008655"/>
    </source>
</evidence>
<dbReference type="PROSITE" id="PS00018">
    <property type="entry name" value="EF_HAND_1"/>
    <property type="match status" value="3"/>
</dbReference>
<dbReference type="InterPro" id="IPR018247">
    <property type="entry name" value="EF_Hand_1_Ca_BS"/>
</dbReference>
<organism evidence="17">
    <name type="scientific">Aurantiochytrium limacinum</name>
    <dbReference type="NCBI Taxonomy" id="87102"/>
    <lineage>
        <taxon>Eukaryota</taxon>
        <taxon>Sar</taxon>
        <taxon>Stramenopiles</taxon>
        <taxon>Bigyra</taxon>
        <taxon>Labyrinthulomycetes</taxon>
        <taxon>Thraustochytrida</taxon>
        <taxon>Thraustochytriidae</taxon>
        <taxon>Aurantiochytrium</taxon>
    </lineage>
</organism>
<gene>
    <name evidence="17" type="primary">plat-1</name>
</gene>
<feature type="compositionally biased region" description="Basic and acidic residues" evidence="14">
    <location>
        <begin position="93"/>
        <end position="105"/>
    </location>
</feature>
<keyword evidence="4" id="KW-0444">Lipid biosynthesis</keyword>
<feature type="region of interest" description="Disordered" evidence="14">
    <location>
        <begin position="625"/>
        <end position="645"/>
    </location>
</feature>
<dbReference type="EMBL" id="AB933267">
    <property type="protein sequence ID" value="BAP28171.1"/>
    <property type="molecule type" value="mRNA"/>
</dbReference>
<feature type="compositionally biased region" description="Pro residues" evidence="14">
    <location>
        <begin position="46"/>
        <end position="56"/>
    </location>
</feature>
<dbReference type="Pfam" id="PF13833">
    <property type="entry name" value="EF-hand_8"/>
    <property type="match status" value="1"/>
</dbReference>
<dbReference type="AlphaFoldDB" id="A0A077K843"/>
<evidence type="ECO:0000256" key="2">
    <source>
        <dbReference type="ARBA" id="ARBA00005074"/>
    </source>
</evidence>
<reference evidence="17" key="1">
    <citation type="journal article" date="2014" name="PLoS ONE">
        <title>Novel Lysophospholipid Acyltransferase PLAT1 of Aurantiochytrium limacinum F26-b Responsible for Generation of Palmitate-Docosahexaenoate-Phosphatidylcholine and Phosphatidylethanolamine.</title>
        <authorList>
            <person name="Abe E."/>
            <person name="Ikeda K."/>
            <person name="Nutahara E."/>
            <person name="Hayashi M."/>
            <person name="Yamashita A."/>
            <person name="Taguchi R."/>
            <person name="Doi K."/>
            <person name="Honda D."/>
            <person name="Okino N."/>
            <person name="Ito M."/>
        </authorList>
    </citation>
    <scope>NUCLEOTIDE SEQUENCE</scope>
    <source>
        <strain evidence="17">F26-b</strain>
    </source>
</reference>
<feature type="transmembrane region" description="Helical" evidence="15">
    <location>
        <begin position="182"/>
        <end position="201"/>
    </location>
</feature>
<dbReference type="InterPro" id="IPR002048">
    <property type="entry name" value="EF_hand_dom"/>
</dbReference>
<keyword evidence="9" id="KW-0443">Lipid metabolism</keyword>
<dbReference type="SUPFAM" id="SSF69593">
    <property type="entry name" value="Glycerol-3-phosphate (1)-acyltransferase"/>
    <property type="match status" value="1"/>
</dbReference>
<dbReference type="InterPro" id="IPR002123">
    <property type="entry name" value="Plipid/glycerol_acylTrfase"/>
</dbReference>
<evidence type="ECO:0000313" key="17">
    <source>
        <dbReference type="EMBL" id="BAP28171.1"/>
    </source>
</evidence>
<keyword evidence="11" id="KW-0594">Phospholipid biosynthesis</keyword>
<proteinExistence type="evidence at transcript level"/>
<dbReference type="SMR" id="A0A077K843"/>
<feature type="region of interest" description="Disordered" evidence="14">
    <location>
        <begin position="1"/>
        <end position="83"/>
    </location>
</feature>
<comment type="subcellular location">
    <subcellularLocation>
        <location evidence="1">Membrane</location>
    </subcellularLocation>
</comment>
<evidence type="ECO:0000256" key="10">
    <source>
        <dbReference type="ARBA" id="ARBA00023136"/>
    </source>
</evidence>
<dbReference type="CDD" id="cd07991">
    <property type="entry name" value="LPLAT_LPCAT1-like"/>
    <property type="match status" value="1"/>
</dbReference>
<evidence type="ECO:0000256" key="14">
    <source>
        <dbReference type="SAM" id="MobiDB-lite"/>
    </source>
</evidence>